<accession>A0A165LIK9</accession>
<gene>
    <name evidence="2" type="ORF">EXIGLDRAFT_810395</name>
</gene>
<dbReference type="PANTHER" id="PTHR23272">
    <property type="entry name" value="BED FINGER-RELATED"/>
    <property type="match status" value="1"/>
</dbReference>
<dbReference type="Pfam" id="PF05699">
    <property type="entry name" value="Dimer_Tnp_hAT"/>
    <property type="match status" value="1"/>
</dbReference>
<keyword evidence="3" id="KW-1185">Reference proteome</keyword>
<feature type="domain" description="HAT C-terminal dimerisation" evidence="1">
    <location>
        <begin position="229"/>
        <end position="307"/>
    </location>
</feature>
<evidence type="ECO:0000313" key="3">
    <source>
        <dbReference type="Proteomes" id="UP000077266"/>
    </source>
</evidence>
<dbReference type="EMBL" id="KV425924">
    <property type="protein sequence ID" value="KZV97891.1"/>
    <property type="molecule type" value="Genomic_DNA"/>
</dbReference>
<name>A0A165LIK9_EXIGL</name>
<dbReference type="GO" id="GO:0046983">
    <property type="term" value="F:protein dimerization activity"/>
    <property type="evidence" value="ECO:0007669"/>
    <property type="project" value="InterPro"/>
</dbReference>
<protein>
    <recommendedName>
        <fullName evidence="1">HAT C-terminal dimerisation domain-containing protein</fullName>
    </recommendedName>
</protein>
<dbReference type="InParanoid" id="A0A165LIK9"/>
<dbReference type="AlphaFoldDB" id="A0A165LIK9"/>
<dbReference type="PANTHER" id="PTHR23272:SF104">
    <property type="entry name" value="HAT FAMILY DIMERISATION DOMAIN CONTAINING PROTEIN, EXPRESSED"/>
    <property type="match status" value="1"/>
</dbReference>
<dbReference type="SUPFAM" id="SSF53098">
    <property type="entry name" value="Ribonuclease H-like"/>
    <property type="match status" value="1"/>
</dbReference>
<dbReference type="OrthoDB" id="3243659at2759"/>
<evidence type="ECO:0000259" key="1">
    <source>
        <dbReference type="Pfam" id="PF05699"/>
    </source>
</evidence>
<dbReference type="InterPro" id="IPR008906">
    <property type="entry name" value="HATC_C_dom"/>
</dbReference>
<sequence length="373" mass="42788">LLRDMPVRWSSTSFMLNRALELRTIVNMFIFELKEDEPDKKRKASLAKMLIGDDEWVRVERVRELFQLADEAQQMFSAERYPTLYNAMPAMLSLLAAWERRRASPKYVDFTAALDAAILKLRKHIDKIRTAAPRVSAYWVSMVLHPEYKLSRRFHKFWAELAPDLEQRMENLFRKRYEELHKQASTPSSTVQLQTGGRRLLDEFSDDEDSLPGVVPSASAEPYKTEYRAWLDAKHELTKDMPLVRMWGVHHVLTTQYPTWASLARDYLPVMGSSVSSERAFSGGGLVITDHRGSLKGDVVEALQSIKCALRNDLLVRAPMPSSVLEAELMVEDTDDEDGSEIGKEAEGEEWFIEIVSDEDELEEVEEETVSNV</sequence>
<proteinExistence type="predicted"/>
<feature type="non-terminal residue" evidence="2">
    <location>
        <position position="1"/>
    </location>
</feature>
<reference evidence="2 3" key="1">
    <citation type="journal article" date="2016" name="Mol. Biol. Evol.">
        <title>Comparative Genomics of Early-Diverging Mushroom-Forming Fungi Provides Insights into the Origins of Lignocellulose Decay Capabilities.</title>
        <authorList>
            <person name="Nagy L.G."/>
            <person name="Riley R."/>
            <person name="Tritt A."/>
            <person name="Adam C."/>
            <person name="Daum C."/>
            <person name="Floudas D."/>
            <person name="Sun H."/>
            <person name="Yadav J.S."/>
            <person name="Pangilinan J."/>
            <person name="Larsson K.H."/>
            <person name="Matsuura K."/>
            <person name="Barry K."/>
            <person name="Labutti K."/>
            <person name="Kuo R."/>
            <person name="Ohm R.A."/>
            <person name="Bhattacharya S.S."/>
            <person name="Shirouzu T."/>
            <person name="Yoshinaga Y."/>
            <person name="Martin F.M."/>
            <person name="Grigoriev I.V."/>
            <person name="Hibbett D.S."/>
        </authorList>
    </citation>
    <scope>NUCLEOTIDE SEQUENCE [LARGE SCALE GENOMIC DNA]</scope>
    <source>
        <strain evidence="2 3">HHB12029</strain>
    </source>
</reference>
<evidence type="ECO:0000313" key="2">
    <source>
        <dbReference type="EMBL" id="KZV97891.1"/>
    </source>
</evidence>
<dbReference type="InterPro" id="IPR012337">
    <property type="entry name" value="RNaseH-like_sf"/>
</dbReference>
<organism evidence="2 3">
    <name type="scientific">Exidia glandulosa HHB12029</name>
    <dbReference type="NCBI Taxonomy" id="1314781"/>
    <lineage>
        <taxon>Eukaryota</taxon>
        <taxon>Fungi</taxon>
        <taxon>Dikarya</taxon>
        <taxon>Basidiomycota</taxon>
        <taxon>Agaricomycotina</taxon>
        <taxon>Agaricomycetes</taxon>
        <taxon>Auriculariales</taxon>
        <taxon>Exidiaceae</taxon>
        <taxon>Exidia</taxon>
    </lineage>
</organism>
<dbReference type="Proteomes" id="UP000077266">
    <property type="component" value="Unassembled WGS sequence"/>
</dbReference>